<dbReference type="PANTHER" id="PTHR18964:SF149">
    <property type="entry name" value="BIFUNCTIONAL UDP-N-ACETYLGLUCOSAMINE 2-EPIMERASE_N-ACETYLMANNOSAMINE KINASE"/>
    <property type="match status" value="1"/>
</dbReference>
<evidence type="ECO:0000256" key="2">
    <source>
        <dbReference type="ARBA" id="ARBA00006479"/>
    </source>
</evidence>
<dbReference type="RefSeq" id="WP_207702236.1">
    <property type="nucleotide sequence ID" value="NZ_JAFREL020000002.1"/>
</dbReference>
<keyword evidence="5" id="KW-1185">Reference proteome</keyword>
<evidence type="ECO:0008006" key="6">
    <source>
        <dbReference type="Google" id="ProtNLM"/>
    </source>
</evidence>
<name>A0ABV0ER76_9ENTE</name>
<dbReference type="PANTHER" id="PTHR18964">
    <property type="entry name" value="ROK (REPRESSOR, ORF, KINASE) FAMILY"/>
    <property type="match status" value="1"/>
</dbReference>
<dbReference type="Gene3D" id="1.10.10.10">
    <property type="entry name" value="Winged helix-like DNA-binding domain superfamily/Winged helix DNA-binding domain"/>
    <property type="match status" value="1"/>
</dbReference>
<evidence type="ECO:0000256" key="3">
    <source>
        <dbReference type="ARBA" id="ARBA00022629"/>
    </source>
</evidence>
<organism evidence="4 5">
    <name type="scientific">Candidatus Enterococcus ferrettii</name>
    <dbReference type="NCBI Taxonomy" id="2815324"/>
    <lineage>
        <taxon>Bacteria</taxon>
        <taxon>Bacillati</taxon>
        <taxon>Bacillota</taxon>
        <taxon>Bacilli</taxon>
        <taxon>Lactobacillales</taxon>
        <taxon>Enterococcaceae</taxon>
        <taxon>Enterococcus</taxon>
    </lineage>
</organism>
<evidence type="ECO:0000256" key="1">
    <source>
        <dbReference type="ARBA" id="ARBA00002486"/>
    </source>
</evidence>
<dbReference type="SUPFAM" id="SSF46785">
    <property type="entry name" value="Winged helix' DNA-binding domain"/>
    <property type="match status" value="1"/>
</dbReference>
<comment type="caution">
    <text evidence="4">The sequence shown here is derived from an EMBL/GenBank/DDBJ whole genome shotgun (WGS) entry which is preliminary data.</text>
</comment>
<evidence type="ECO:0000313" key="5">
    <source>
        <dbReference type="Proteomes" id="UP000664357"/>
    </source>
</evidence>
<evidence type="ECO:0000313" key="4">
    <source>
        <dbReference type="EMBL" id="MEO1771143.1"/>
    </source>
</evidence>
<dbReference type="InterPro" id="IPR049874">
    <property type="entry name" value="ROK_cs"/>
</dbReference>
<dbReference type="Pfam" id="PF00480">
    <property type="entry name" value="ROK"/>
    <property type="match status" value="1"/>
</dbReference>
<comment type="function">
    <text evidence="1">Transcriptional repressor of xylose-utilizing enzymes.</text>
</comment>
<accession>A0ABV0ER76</accession>
<dbReference type="Gene3D" id="3.30.420.40">
    <property type="match status" value="2"/>
</dbReference>
<sequence>MHKTNLDIKENNEAVIIKAIIESKSISRAQLSVLTGLTKPSVTTITKRLLDSSLIEEHEIGTPSSLGGRKPIMLKFNPKSALSIGINIREDGFDGTLNFLDGAVIDHFSKNKITISEENTLQELVAMLNMFFLNLPSTPHGVIGITISIHGTVENNKIIFVPHYSLDSIDLVEEISKIFMVPVYLENGANLAALAEYAFSTKYDNLISLNVYGGIGAGIIEKGELLIGHNGQGGEVGHTTLYPNGKLCPCGNHGCLEQYAANDIVISTIEKKLQRKSISLSEVKDLYYQNNQIVVNSINEMAYHLSIGVQSLVAIIAPDIIFLNNPLSKEIPEILKILNDHLSSRFSKDTTVLNSPLGYNAIQLGTTINNTQRFLNVKNLKFI</sequence>
<dbReference type="CDD" id="cd24077">
    <property type="entry name" value="ASKHA_ATPase_ROK_SaXylR-like"/>
    <property type="match status" value="1"/>
</dbReference>
<keyword evidence="3" id="KW-0119">Carbohydrate metabolism</keyword>
<gene>
    <name evidence="4" type="ORF">JZO67_003118</name>
</gene>
<dbReference type="InterPro" id="IPR000600">
    <property type="entry name" value="ROK"/>
</dbReference>
<dbReference type="Proteomes" id="UP000664357">
    <property type="component" value="Unassembled WGS sequence"/>
</dbReference>
<dbReference type="SUPFAM" id="SSF53067">
    <property type="entry name" value="Actin-like ATPase domain"/>
    <property type="match status" value="2"/>
</dbReference>
<dbReference type="InterPro" id="IPR036390">
    <property type="entry name" value="WH_DNA-bd_sf"/>
</dbReference>
<dbReference type="InterPro" id="IPR043129">
    <property type="entry name" value="ATPase_NBD"/>
</dbReference>
<proteinExistence type="inferred from homology"/>
<dbReference type="EMBL" id="JAFREL020000002">
    <property type="protein sequence ID" value="MEO1771143.1"/>
    <property type="molecule type" value="Genomic_DNA"/>
</dbReference>
<protein>
    <recommendedName>
        <fullName evidence="6">ROK family transcriptional regulator</fullName>
    </recommendedName>
</protein>
<dbReference type="PROSITE" id="PS01125">
    <property type="entry name" value="ROK"/>
    <property type="match status" value="1"/>
</dbReference>
<comment type="similarity">
    <text evidence="2">Belongs to the ROK (NagC/XylR) family.</text>
</comment>
<dbReference type="InterPro" id="IPR036388">
    <property type="entry name" value="WH-like_DNA-bd_sf"/>
</dbReference>
<reference evidence="4 5" key="1">
    <citation type="submission" date="2024-02" db="EMBL/GenBank/DDBJ databases">
        <title>The Genome Sequence of Enterococcus sp. DIV0159.</title>
        <authorList>
            <person name="Earl A."/>
            <person name="Manson A."/>
            <person name="Gilmore M."/>
            <person name="Sanders J."/>
            <person name="Shea T."/>
            <person name="Howe W."/>
            <person name="Livny J."/>
            <person name="Cuomo C."/>
            <person name="Neafsey D."/>
            <person name="Birren B."/>
        </authorList>
    </citation>
    <scope>NUCLEOTIDE SEQUENCE [LARGE SCALE GENOMIC DNA]</scope>
    <source>
        <strain evidence="4 5">665A</strain>
    </source>
</reference>
<keyword evidence="3" id="KW-0859">Xylose metabolism</keyword>